<dbReference type="PROSITE" id="PS50994">
    <property type="entry name" value="INTEGRASE"/>
    <property type="match status" value="1"/>
</dbReference>
<feature type="domain" description="Integrase catalytic" evidence="1">
    <location>
        <begin position="31"/>
        <end position="116"/>
    </location>
</feature>
<dbReference type="InterPro" id="IPR001584">
    <property type="entry name" value="Integrase_cat-core"/>
</dbReference>
<name>A0A8T0EG08_ARGBR</name>
<accession>A0A8T0EG08</accession>
<keyword evidence="3" id="KW-1185">Reference proteome</keyword>
<evidence type="ECO:0000313" key="3">
    <source>
        <dbReference type="Proteomes" id="UP000807504"/>
    </source>
</evidence>
<comment type="caution">
    <text evidence="2">The sequence shown here is derived from an EMBL/GenBank/DDBJ whole genome shotgun (WGS) entry which is preliminary data.</text>
</comment>
<dbReference type="SUPFAM" id="SSF53098">
    <property type="entry name" value="Ribonuclease H-like"/>
    <property type="match status" value="1"/>
</dbReference>
<protein>
    <recommendedName>
        <fullName evidence="1">Integrase catalytic domain-containing protein</fullName>
    </recommendedName>
</protein>
<proteinExistence type="predicted"/>
<gene>
    <name evidence="2" type="ORF">HNY73_018980</name>
</gene>
<dbReference type="InterPro" id="IPR036397">
    <property type="entry name" value="RNaseH_sf"/>
</dbReference>
<evidence type="ECO:0000313" key="2">
    <source>
        <dbReference type="EMBL" id="KAF8771580.1"/>
    </source>
</evidence>
<dbReference type="EMBL" id="JABXBU010002228">
    <property type="protein sequence ID" value="KAF8771580.1"/>
    <property type="molecule type" value="Genomic_DNA"/>
</dbReference>
<organism evidence="2 3">
    <name type="scientific">Argiope bruennichi</name>
    <name type="common">Wasp spider</name>
    <name type="synonym">Aranea bruennichi</name>
    <dbReference type="NCBI Taxonomy" id="94029"/>
    <lineage>
        <taxon>Eukaryota</taxon>
        <taxon>Metazoa</taxon>
        <taxon>Ecdysozoa</taxon>
        <taxon>Arthropoda</taxon>
        <taxon>Chelicerata</taxon>
        <taxon>Arachnida</taxon>
        <taxon>Araneae</taxon>
        <taxon>Araneomorphae</taxon>
        <taxon>Entelegynae</taxon>
        <taxon>Araneoidea</taxon>
        <taxon>Araneidae</taxon>
        <taxon>Argiope</taxon>
    </lineage>
</organism>
<dbReference type="AlphaFoldDB" id="A0A8T0EG08"/>
<dbReference type="GO" id="GO:0003676">
    <property type="term" value="F:nucleic acid binding"/>
    <property type="evidence" value="ECO:0007669"/>
    <property type="project" value="InterPro"/>
</dbReference>
<evidence type="ECO:0000259" key="1">
    <source>
        <dbReference type="PROSITE" id="PS50994"/>
    </source>
</evidence>
<sequence length="259" mass="29512">MRGEYDERVEWIENWTSGGNSRRTRSPEKATGVARGYPIADQEATNSLTKYYCSGPDFSRYGGRPFHIHSDQGRNFTSAVARHFVLRLKIDKTQTKLPPLTSPVRDGMVERFNRTILNISTIPTFHESTRLIGSFLCSPCSCLPIEVPSMKPLDWIHSPPDALRSSLRLPCDLLFGRPSYGAFLLLLLTKYVHALQERLESVHDSPVIGDHRTEKIKTMYDTIARQDMNFTKVTKFLVLELRFDEEGLSPKVRLTGSHK</sequence>
<reference evidence="2" key="1">
    <citation type="journal article" date="2020" name="bioRxiv">
        <title>Chromosome-level reference genome of the European wasp spider Argiope bruennichi: a resource for studies on range expansion and evolutionary adaptation.</title>
        <authorList>
            <person name="Sheffer M.M."/>
            <person name="Hoppe A."/>
            <person name="Krehenwinkel H."/>
            <person name="Uhl G."/>
            <person name="Kuss A.W."/>
            <person name="Jensen L."/>
            <person name="Jensen C."/>
            <person name="Gillespie R.G."/>
            <person name="Hoff K.J."/>
            <person name="Prost S."/>
        </authorList>
    </citation>
    <scope>NUCLEOTIDE SEQUENCE</scope>
</reference>
<dbReference type="Proteomes" id="UP000807504">
    <property type="component" value="Unassembled WGS sequence"/>
</dbReference>
<reference evidence="2" key="2">
    <citation type="submission" date="2020-06" db="EMBL/GenBank/DDBJ databases">
        <authorList>
            <person name="Sheffer M."/>
        </authorList>
    </citation>
    <scope>NUCLEOTIDE SEQUENCE</scope>
</reference>
<dbReference type="InterPro" id="IPR012337">
    <property type="entry name" value="RNaseH-like_sf"/>
</dbReference>
<dbReference type="Gene3D" id="3.30.420.10">
    <property type="entry name" value="Ribonuclease H-like superfamily/Ribonuclease H"/>
    <property type="match status" value="1"/>
</dbReference>
<dbReference type="GO" id="GO:0015074">
    <property type="term" value="P:DNA integration"/>
    <property type="evidence" value="ECO:0007669"/>
    <property type="project" value="InterPro"/>
</dbReference>